<organism evidence="1 2">
    <name type="scientific">Vasconcelosia minhoensis LEGE 07310</name>
    <dbReference type="NCBI Taxonomy" id="915328"/>
    <lineage>
        <taxon>Bacteria</taxon>
        <taxon>Bacillati</taxon>
        <taxon>Cyanobacteriota</taxon>
        <taxon>Cyanophyceae</taxon>
        <taxon>Nodosilineales</taxon>
        <taxon>Cymatolegaceae</taxon>
        <taxon>Vasconcelosia</taxon>
        <taxon>Vasconcelosia minhoensis</taxon>
    </lineage>
</organism>
<dbReference type="Proteomes" id="UP000636505">
    <property type="component" value="Unassembled WGS sequence"/>
</dbReference>
<evidence type="ECO:0000313" key="2">
    <source>
        <dbReference type="Proteomes" id="UP000636505"/>
    </source>
</evidence>
<comment type="caution">
    <text evidence="1">The sequence shown here is derived from an EMBL/GenBank/DDBJ whole genome shotgun (WGS) entry which is preliminary data.</text>
</comment>
<dbReference type="AlphaFoldDB" id="A0A8J7DSG2"/>
<protein>
    <submittedName>
        <fullName evidence="1">Uncharacterized protein</fullName>
    </submittedName>
</protein>
<accession>A0A8J7DSG2</accession>
<sequence length="103" mass="11744">MARLQGVNLHQGCVSAFWQDNERLVEWVNQQPLASLLVCLGDGHDGIWNLFEPINRQGQRFEILDWYHLIENLGKVGGSQRRLDAVEACLWRGDVESALRVST</sequence>
<name>A0A8J7DSG2_9CYAN</name>
<evidence type="ECO:0000313" key="1">
    <source>
        <dbReference type="EMBL" id="MBE9080224.1"/>
    </source>
</evidence>
<keyword evidence="2" id="KW-1185">Reference proteome</keyword>
<dbReference type="EMBL" id="JADEXG010000093">
    <property type="protein sequence ID" value="MBE9080224.1"/>
    <property type="molecule type" value="Genomic_DNA"/>
</dbReference>
<proteinExistence type="predicted"/>
<reference evidence="1" key="1">
    <citation type="submission" date="2020-10" db="EMBL/GenBank/DDBJ databases">
        <authorList>
            <person name="Castelo-Branco R."/>
            <person name="Eusebio N."/>
            <person name="Adriana R."/>
            <person name="Vieira A."/>
            <person name="Brugerolle De Fraissinette N."/>
            <person name="Rezende De Castro R."/>
            <person name="Schneider M.P."/>
            <person name="Vasconcelos V."/>
            <person name="Leao P.N."/>
        </authorList>
    </citation>
    <scope>NUCLEOTIDE SEQUENCE</scope>
    <source>
        <strain evidence="1">LEGE 07310</strain>
    </source>
</reference>
<gene>
    <name evidence="1" type="ORF">IQ241_23540</name>
</gene>